<organism evidence="5 6">
    <name type="scientific">Austrofundulus limnaeus</name>
    <name type="common">Annual killifish</name>
    <dbReference type="NCBI Taxonomy" id="52670"/>
    <lineage>
        <taxon>Eukaryota</taxon>
        <taxon>Metazoa</taxon>
        <taxon>Chordata</taxon>
        <taxon>Craniata</taxon>
        <taxon>Vertebrata</taxon>
        <taxon>Euteleostomi</taxon>
        <taxon>Actinopterygii</taxon>
        <taxon>Neopterygii</taxon>
        <taxon>Teleostei</taxon>
        <taxon>Neoteleostei</taxon>
        <taxon>Acanthomorphata</taxon>
        <taxon>Ovalentaria</taxon>
        <taxon>Atherinomorphae</taxon>
        <taxon>Cyprinodontiformes</taxon>
        <taxon>Rivulidae</taxon>
        <taxon>Austrofundulus</taxon>
    </lineage>
</organism>
<name>A0A2I4CA31_AUSLI</name>
<reference evidence="6" key="1">
    <citation type="submission" date="2025-08" db="UniProtKB">
        <authorList>
            <consortium name="RefSeq"/>
        </authorList>
    </citation>
    <scope>IDENTIFICATION</scope>
</reference>
<sequence length="398" mass="43564">MMLLVAEEAGPCIGLSITTTTGSPVELTVPRGETEDSLRTRISQKLSLQTDRMVLVHKDRLLTAGKLLDQGVRDGSRLTLVPAIETGLVCLNPKERKIMDMLESLTETQIDDFLSGRSPLTFSVGSGAHTMCVQLQLSQDMKTLQEDEDSRTPQTSRCTSDSPDSSCSGPFTPQTSSPSSLSRPSPHCNPHRPRTSFKSPKSVPPGSCPSSPPRFVQPPQPVCSAKPTGSTADPLTEADLSKQPGAVIESFVTHSPGVLSGTFSGTLASCGQNHIHHPRRGISIILQILNDLLRAAYHHQEASTPPPLHRCTTSKLPFSHLPPKDRPPRPQRTGLRGDKRQLLPSSSSSSSSEENKSLQGKLERLQLLMHQRRLRRQTRRCSYLHKATRPNLQRHNCS</sequence>
<dbReference type="OrthoDB" id="1916003at2759"/>
<comment type="subcellular location">
    <subcellularLocation>
        <location evidence="1">Nucleus</location>
    </subcellularLocation>
</comment>
<dbReference type="KEGG" id="alim:106526709"/>
<feature type="domain" description="Ubiquitin-like" evidence="4">
    <location>
        <begin position="13"/>
        <end position="87"/>
    </location>
</feature>
<keyword evidence="2" id="KW-0539">Nucleus</keyword>
<feature type="region of interest" description="Disordered" evidence="3">
    <location>
        <begin position="142"/>
        <end position="237"/>
    </location>
</feature>
<evidence type="ECO:0000313" key="5">
    <source>
        <dbReference type="Proteomes" id="UP000192220"/>
    </source>
</evidence>
<dbReference type="PROSITE" id="PS50053">
    <property type="entry name" value="UBIQUITIN_2"/>
    <property type="match status" value="1"/>
</dbReference>
<feature type="compositionally biased region" description="Polar residues" evidence="3">
    <location>
        <begin position="152"/>
        <end position="167"/>
    </location>
</feature>
<dbReference type="InterPro" id="IPR029071">
    <property type="entry name" value="Ubiquitin-like_domsf"/>
</dbReference>
<dbReference type="PANTHER" id="PTHR23010">
    <property type="entry name" value="MIDNOLIN"/>
    <property type="match status" value="1"/>
</dbReference>
<feature type="compositionally biased region" description="Pro residues" evidence="3">
    <location>
        <begin position="202"/>
        <end position="221"/>
    </location>
</feature>
<proteinExistence type="predicted"/>
<dbReference type="GO" id="GO:0005634">
    <property type="term" value="C:nucleus"/>
    <property type="evidence" value="ECO:0007669"/>
    <property type="project" value="UniProtKB-SubCell"/>
</dbReference>
<dbReference type="Gene3D" id="3.10.20.90">
    <property type="entry name" value="Phosphatidylinositol 3-kinase Catalytic Subunit, Chain A, domain 1"/>
    <property type="match status" value="1"/>
</dbReference>
<evidence type="ECO:0000256" key="3">
    <source>
        <dbReference type="SAM" id="MobiDB-lite"/>
    </source>
</evidence>
<dbReference type="SUPFAM" id="SSF54236">
    <property type="entry name" value="Ubiquitin-like"/>
    <property type="match status" value="1"/>
</dbReference>
<gene>
    <name evidence="6" type="primary">LOC106526709</name>
</gene>
<evidence type="ECO:0000256" key="1">
    <source>
        <dbReference type="ARBA" id="ARBA00004123"/>
    </source>
</evidence>
<keyword evidence="5" id="KW-1185">Reference proteome</keyword>
<dbReference type="AlphaFoldDB" id="A0A2I4CA31"/>
<feature type="compositionally biased region" description="Low complexity" evidence="3">
    <location>
        <begin position="168"/>
        <end position="186"/>
    </location>
</feature>
<dbReference type="InParanoid" id="A0A2I4CA31"/>
<evidence type="ECO:0000259" key="4">
    <source>
        <dbReference type="PROSITE" id="PS50053"/>
    </source>
</evidence>
<protein>
    <submittedName>
        <fullName evidence="6">Midnolin-A</fullName>
    </submittedName>
</protein>
<dbReference type="InterPro" id="IPR000626">
    <property type="entry name" value="Ubiquitin-like_dom"/>
</dbReference>
<dbReference type="Proteomes" id="UP000192220">
    <property type="component" value="Unplaced"/>
</dbReference>
<evidence type="ECO:0000256" key="2">
    <source>
        <dbReference type="ARBA" id="ARBA00023242"/>
    </source>
</evidence>
<accession>A0A2I4CA31</accession>
<feature type="region of interest" description="Disordered" evidence="3">
    <location>
        <begin position="301"/>
        <end position="359"/>
    </location>
</feature>
<evidence type="ECO:0000313" key="6">
    <source>
        <dbReference type="RefSeq" id="XP_013876840.1"/>
    </source>
</evidence>
<dbReference type="RefSeq" id="XP_013876840.1">
    <property type="nucleotide sequence ID" value="XM_014021386.1"/>
</dbReference>
<dbReference type="InterPro" id="IPR039336">
    <property type="entry name" value="Midnolin"/>
</dbReference>
<dbReference type="PANTHER" id="PTHR23010:SF1">
    <property type="entry name" value="MIDNOLIN"/>
    <property type="match status" value="1"/>
</dbReference>